<accession>A0A6J5LJ99</accession>
<proteinExistence type="predicted"/>
<evidence type="ECO:0000313" key="1">
    <source>
        <dbReference type="EMBL" id="CAB4133186.1"/>
    </source>
</evidence>
<protein>
    <submittedName>
        <fullName evidence="1">Uncharacterized protein</fullName>
    </submittedName>
</protein>
<dbReference type="EMBL" id="LR796270">
    <property type="protein sequence ID" value="CAB4133186.1"/>
    <property type="molecule type" value="Genomic_DNA"/>
</dbReference>
<gene>
    <name evidence="1" type="ORF">UFOVP250_58</name>
</gene>
<name>A0A6J5LJ99_9CAUD</name>
<reference evidence="1" key="1">
    <citation type="submission" date="2020-04" db="EMBL/GenBank/DDBJ databases">
        <authorList>
            <person name="Chiriac C."/>
            <person name="Salcher M."/>
            <person name="Ghai R."/>
            <person name="Kavagutti S V."/>
        </authorList>
    </citation>
    <scope>NUCLEOTIDE SEQUENCE</scope>
</reference>
<sequence>MVYIAKPSFYNNNGMKEFGDAVSAIEYLNKQLTDKGVDAKFDYAFVAPSTAKHHLKHAIEEYVGIGKLIIKE</sequence>
<organism evidence="1">
    <name type="scientific">uncultured Caudovirales phage</name>
    <dbReference type="NCBI Taxonomy" id="2100421"/>
    <lineage>
        <taxon>Viruses</taxon>
        <taxon>Duplodnaviria</taxon>
        <taxon>Heunggongvirae</taxon>
        <taxon>Uroviricota</taxon>
        <taxon>Caudoviricetes</taxon>
        <taxon>Peduoviridae</taxon>
        <taxon>Maltschvirus</taxon>
        <taxon>Maltschvirus maltsch</taxon>
    </lineage>
</organism>